<dbReference type="PANTHER" id="PTHR22916:SF3">
    <property type="entry name" value="UDP-GLCNAC:BETAGAL BETA-1,3-N-ACETYLGLUCOSAMINYLTRANSFERASE-LIKE PROTEIN 1"/>
    <property type="match status" value="1"/>
</dbReference>
<dbReference type="Gene3D" id="3.90.550.10">
    <property type="entry name" value="Spore Coat Polysaccharide Biosynthesis Protein SpsA, Chain A"/>
    <property type="match status" value="1"/>
</dbReference>
<accession>A0ABP9MJG7</accession>
<comment type="caution">
    <text evidence="2">The sequence shown here is derived from an EMBL/GenBank/DDBJ whole genome shotgun (WGS) entry which is preliminary data.</text>
</comment>
<feature type="domain" description="Glycosyltransferase 2-like" evidence="1">
    <location>
        <begin position="3"/>
        <end position="159"/>
    </location>
</feature>
<name>A0ABP9MJG7_9FLAO</name>
<dbReference type="EMBL" id="BAABHX010000004">
    <property type="protein sequence ID" value="GAA5095956.1"/>
    <property type="molecule type" value="Genomic_DNA"/>
</dbReference>
<keyword evidence="3" id="KW-1185">Reference proteome</keyword>
<dbReference type="RefSeq" id="WP_345205503.1">
    <property type="nucleotide sequence ID" value="NZ_BAABHX010000004.1"/>
</dbReference>
<dbReference type="Pfam" id="PF00535">
    <property type="entry name" value="Glycos_transf_2"/>
    <property type="match status" value="1"/>
</dbReference>
<dbReference type="InterPro" id="IPR029044">
    <property type="entry name" value="Nucleotide-diphossugar_trans"/>
</dbReference>
<reference evidence="3" key="1">
    <citation type="journal article" date="2019" name="Int. J. Syst. Evol. Microbiol.">
        <title>The Global Catalogue of Microorganisms (GCM) 10K type strain sequencing project: providing services to taxonomists for standard genome sequencing and annotation.</title>
        <authorList>
            <consortium name="The Broad Institute Genomics Platform"/>
            <consortium name="The Broad Institute Genome Sequencing Center for Infectious Disease"/>
            <person name="Wu L."/>
            <person name="Ma J."/>
        </authorList>
    </citation>
    <scope>NUCLEOTIDE SEQUENCE [LARGE SCALE GENOMIC DNA]</scope>
    <source>
        <strain evidence="3">JCM 18019</strain>
    </source>
</reference>
<evidence type="ECO:0000313" key="3">
    <source>
        <dbReference type="Proteomes" id="UP001500353"/>
    </source>
</evidence>
<dbReference type="InterPro" id="IPR001173">
    <property type="entry name" value="Glyco_trans_2-like"/>
</dbReference>
<gene>
    <name evidence="2" type="ORF">GCM10023210_29270</name>
</gene>
<proteinExistence type="predicted"/>
<dbReference type="PANTHER" id="PTHR22916">
    <property type="entry name" value="GLYCOSYLTRANSFERASE"/>
    <property type="match status" value="1"/>
</dbReference>
<dbReference type="CDD" id="cd00761">
    <property type="entry name" value="Glyco_tranf_GTA_type"/>
    <property type="match status" value="1"/>
</dbReference>
<organism evidence="2 3">
    <name type="scientific">Chryseobacterium ginsengisoli</name>
    <dbReference type="NCBI Taxonomy" id="363853"/>
    <lineage>
        <taxon>Bacteria</taxon>
        <taxon>Pseudomonadati</taxon>
        <taxon>Bacteroidota</taxon>
        <taxon>Flavobacteriia</taxon>
        <taxon>Flavobacteriales</taxon>
        <taxon>Weeksellaceae</taxon>
        <taxon>Chryseobacterium group</taxon>
        <taxon>Chryseobacterium</taxon>
    </lineage>
</organism>
<dbReference type="Proteomes" id="UP001500353">
    <property type="component" value="Unassembled WGS sequence"/>
</dbReference>
<dbReference type="SUPFAM" id="SSF53448">
    <property type="entry name" value="Nucleotide-diphospho-sugar transferases"/>
    <property type="match status" value="1"/>
</dbReference>
<evidence type="ECO:0000259" key="1">
    <source>
        <dbReference type="Pfam" id="PF00535"/>
    </source>
</evidence>
<sequence>MISVIIPMYNASQSIVLTLDSVKRQTFPQEEFEIIIVNDGSTDESSAIVENYIKENPLMNIVMLHQKNGGVSKARNTGLKIAKGNYIALLDADDEWNSAKIEKQIHYFENNSLQIDFLATARNNNKILFPYQIKNGLAEITFRKLLIRNEAQPSTVMFRKKVLENTGYFDDNQRYAEDVNYWMKVSLKNKMYILSESLVIVGKGKRSFGVSGLSANLPEMAKGFEKNLREMYALKEINYLQYASFRLFYRAKYLLLLFRTFYYNLNKTKK</sequence>
<protein>
    <recommendedName>
        <fullName evidence="1">Glycosyltransferase 2-like domain-containing protein</fullName>
    </recommendedName>
</protein>
<evidence type="ECO:0000313" key="2">
    <source>
        <dbReference type="EMBL" id="GAA5095956.1"/>
    </source>
</evidence>